<feature type="domain" description="Rhodanese" evidence="17">
    <location>
        <begin position="760"/>
        <end position="778"/>
    </location>
</feature>
<keyword evidence="6 14" id="KW-0812">Transmembrane</keyword>
<dbReference type="Gene3D" id="2.40.170.20">
    <property type="entry name" value="TonB-dependent receptor, beta-barrel domain"/>
    <property type="match status" value="1"/>
</dbReference>
<comment type="similarity">
    <text evidence="2 14 15">Belongs to the TonB-dependent receptor family.</text>
</comment>
<dbReference type="GO" id="GO:0015344">
    <property type="term" value="F:siderophore uptake transmembrane transporter activity"/>
    <property type="evidence" value="ECO:0007669"/>
    <property type="project" value="TreeGrafter"/>
</dbReference>
<dbReference type="OrthoDB" id="9758472at2"/>
<keyword evidence="8" id="KW-0408">Iron</keyword>
<dbReference type="InterPro" id="IPR036942">
    <property type="entry name" value="Beta-barrel_TonB_sf"/>
</dbReference>
<dbReference type="CDD" id="cd01347">
    <property type="entry name" value="ligand_gated_channel"/>
    <property type="match status" value="1"/>
</dbReference>
<evidence type="ECO:0000256" key="10">
    <source>
        <dbReference type="ARBA" id="ARBA00023077"/>
    </source>
</evidence>
<evidence type="ECO:0000256" key="12">
    <source>
        <dbReference type="ARBA" id="ARBA00023170"/>
    </source>
</evidence>
<keyword evidence="9" id="KW-0406">Ion transport</keyword>
<evidence type="ECO:0000256" key="7">
    <source>
        <dbReference type="ARBA" id="ARBA00022729"/>
    </source>
</evidence>
<dbReference type="InterPro" id="IPR010105">
    <property type="entry name" value="TonB_sidphr_rcpt"/>
</dbReference>
<feature type="signal peptide" evidence="16">
    <location>
        <begin position="1"/>
        <end position="19"/>
    </location>
</feature>
<evidence type="ECO:0000256" key="5">
    <source>
        <dbReference type="ARBA" id="ARBA00022496"/>
    </source>
</evidence>
<keyword evidence="12 18" id="KW-0675">Receptor</keyword>
<dbReference type="Pfam" id="PF13715">
    <property type="entry name" value="CarbopepD_reg_2"/>
    <property type="match status" value="1"/>
</dbReference>
<keyword evidence="3 14" id="KW-0813">Transport</keyword>
<dbReference type="NCBIfam" id="TIGR01783">
    <property type="entry name" value="TonB-siderophor"/>
    <property type="match status" value="1"/>
</dbReference>
<dbReference type="Proteomes" id="UP000241964">
    <property type="component" value="Unassembled WGS sequence"/>
</dbReference>
<dbReference type="InterPro" id="IPR013784">
    <property type="entry name" value="Carb-bd-like_fold"/>
</dbReference>
<keyword evidence="19" id="KW-1185">Reference proteome</keyword>
<evidence type="ECO:0000256" key="4">
    <source>
        <dbReference type="ARBA" id="ARBA00022452"/>
    </source>
</evidence>
<evidence type="ECO:0000256" key="6">
    <source>
        <dbReference type="ARBA" id="ARBA00022692"/>
    </source>
</evidence>
<gene>
    <name evidence="18" type="ORF">CLV60_1312</name>
</gene>
<dbReference type="SUPFAM" id="SSF49452">
    <property type="entry name" value="Starch-binding domain-like"/>
    <property type="match status" value="1"/>
</dbReference>
<dbReference type="PANTHER" id="PTHR32552">
    <property type="entry name" value="FERRICHROME IRON RECEPTOR-RELATED"/>
    <property type="match status" value="1"/>
</dbReference>
<evidence type="ECO:0000256" key="8">
    <source>
        <dbReference type="ARBA" id="ARBA00023004"/>
    </source>
</evidence>
<evidence type="ECO:0000256" key="11">
    <source>
        <dbReference type="ARBA" id="ARBA00023136"/>
    </source>
</evidence>
<evidence type="ECO:0000256" key="14">
    <source>
        <dbReference type="PROSITE-ProRule" id="PRU01360"/>
    </source>
</evidence>
<feature type="chain" id="PRO_5015119985" evidence="16">
    <location>
        <begin position="20"/>
        <end position="791"/>
    </location>
</feature>
<protein>
    <submittedName>
        <fullName evidence="18">Iron complex outermembrane receptor protein</fullName>
    </submittedName>
</protein>
<name>A0A2P8F9P3_9BACT</name>
<evidence type="ECO:0000256" key="13">
    <source>
        <dbReference type="ARBA" id="ARBA00023237"/>
    </source>
</evidence>
<dbReference type="InterPro" id="IPR037066">
    <property type="entry name" value="Plug_dom_sf"/>
</dbReference>
<dbReference type="SUPFAM" id="SSF56935">
    <property type="entry name" value="Porins"/>
    <property type="match status" value="1"/>
</dbReference>
<dbReference type="InterPro" id="IPR012910">
    <property type="entry name" value="Plug_dom"/>
</dbReference>
<dbReference type="PANTHER" id="PTHR32552:SF68">
    <property type="entry name" value="FERRICHROME OUTER MEMBRANE TRANSPORTER_PHAGE RECEPTOR"/>
    <property type="match status" value="1"/>
</dbReference>
<keyword evidence="4 14" id="KW-1134">Transmembrane beta strand</keyword>
<reference evidence="18 19" key="1">
    <citation type="submission" date="2018-03" db="EMBL/GenBank/DDBJ databases">
        <title>Genomic Encyclopedia of Archaeal and Bacterial Type Strains, Phase II (KMG-II): from individual species to whole genera.</title>
        <authorList>
            <person name="Goeker M."/>
        </authorList>
    </citation>
    <scope>NUCLEOTIDE SEQUENCE [LARGE SCALE GENOMIC DNA]</scope>
    <source>
        <strain evidence="18 19">DSM 29057</strain>
    </source>
</reference>
<dbReference type="GO" id="GO:0009279">
    <property type="term" value="C:cell outer membrane"/>
    <property type="evidence" value="ECO:0007669"/>
    <property type="project" value="UniProtKB-SubCell"/>
</dbReference>
<dbReference type="Pfam" id="PF00593">
    <property type="entry name" value="TonB_dep_Rec_b-barrel"/>
    <property type="match status" value="1"/>
</dbReference>
<dbReference type="InterPro" id="IPR039426">
    <property type="entry name" value="TonB-dep_rcpt-like"/>
</dbReference>
<sequence>MKRFYIFFLLLLASVSAFAQNGRISGQILSSDGQPAEQVSVGIKGSARGAVSDNQGKFTIERVKPGSYTLLVSFVGLATQEKDVEVAAGETVSVAFTLSESANELQEVIVKSGTTYTSDQFSSSMKLLTPILETPQNVQVVTSKVLADQQVISMSDGLIRNVSGAVRLEHWGDMYANISMRGSQIQAFRNGFNVVNSYWGPLTEDMSFVDHIEFVKGPAGFMLANGDPSGLYNVVTKKPTGQTKGEVGFNVGSFGLYRATLDLDGKLSKDSKFLYRLNVAAQNKGSFRAYEYNNRYSIAPVISYQIDEKTKLTAEYTLQYAKMSNVGSFYVFSPDGYATLPRNFTTMAPGIAPTKINDQSVFINLQHQLNSDWKLTAQVGYFNYNQNGSSMWPNAVNPDGTLIRAVGLWDAKSEMTLGQVFVNGDVKTGAVRHRILGGIDIGSKHYFADWSQSIALDSVGAEFDPKNPYYGTPVMGYPKFDRSMDLESRAAAGGGLQDQNYTGLYLQDELGFLDNRIRLTLAGRYTYVKQSAYGGPNDEAKHFTPRVGLSVSLTKNTSLYALYDQAFIPQSGRLIGGGKVKPVTGNNTEFGVKRDWAEGRWNTTLAFYRILKNNELTGDPTNPNSGLSMVLGQKRAQGVEFDLRGTIINGLNLTANYAYTISEVTKVAEGVTDMKVGDLIPGYAKHTTNAWLSYKVQHGSLKNAGISAGFTYLAGRATTNWSTTNSSLNQPDYFKLDGGLFWEKNNIRLTANVFNILDKYLYSGGYYDWLKAYYWQADPPRNYRLSVNYKF</sequence>
<dbReference type="AlphaFoldDB" id="A0A2P8F9P3"/>
<dbReference type="RefSeq" id="WP_106599719.1">
    <property type="nucleotide sequence ID" value="NZ_PYAS01000031.1"/>
</dbReference>
<dbReference type="Gene3D" id="2.60.40.1120">
    <property type="entry name" value="Carboxypeptidase-like, regulatory domain"/>
    <property type="match status" value="1"/>
</dbReference>
<evidence type="ECO:0000256" key="3">
    <source>
        <dbReference type="ARBA" id="ARBA00022448"/>
    </source>
</evidence>
<evidence type="ECO:0000256" key="16">
    <source>
        <dbReference type="SAM" id="SignalP"/>
    </source>
</evidence>
<evidence type="ECO:0000256" key="15">
    <source>
        <dbReference type="RuleBase" id="RU003357"/>
    </source>
</evidence>
<dbReference type="GO" id="GO:0030246">
    <property type="term" value="F:carbohydrate binding"/>
    <property type="evidence" value="ECO:0007669"/>
    <property type="project" value="InterPro"/>
</dbReference>
<dbReference type="InterPro" id="IPR000531">
    <property type="entry name" value="Beta-barrel_TonB"/>
</dbReference>
<evidence type="ECO:0000313" key="19">
    <source>
        <dbReference type="Proteomes" id="UP000241964"/>
    </source>
</evidence>
<evidence type="ECO:0000256" key="9">
    <source>
        <dbReference type="ARBA" id="ARBA00023065"/>
    </source>
</evidence>
<dbReference type="InterPro" id="IPR001763">
    <property type="entry name" value="Rhodanese-like_dom"/>
</dbReference>
<organism evidence="18 19">
    <name type="scientific">Dyadobacter jiangsuensis</name>
    <dbReference type="NCBI Taxonomy" id="1591085"/>
    <lineage>
        <taxon>Bacteria</taxon>
        <taxon>Pseudomonadati</taxon>
        <taxon>Bacteroidota</taxon>
        <taxon>Cytophagia</taxon>
        <taxon>Cytophagales</taxon>
        <taxon>Spirosomataceae</taxon>
        <taxon>Dyadobacter</taxon>
    </lineage>
</organism>
<keyword evidence="7 16" id="KW-0732">Signal</keyword>
<evidence type="ECO:0000313" key="18">
    <source>
        <dbReference type="EMBL" id="PSL18392.1"/>
    </source>
</evidence>
<comment type="caution">
    <text evidence="18">The sequence shown here is derived from an EMBL/GenBank/DDBJ whole genome shotgun (WGS) entry which is preliminary data.</text>
</comment>
<dbReference type="GO" id="GO:0015891">
    <property type="term" value="P:siderophore transport"/>
    <property type="evidence" value="ECO:0007669"/>
    <property type="project" value="InterPro"/>
</dbReference>
<keyword evidence="10 15" id="KW-0798">TonB box</keyword>
<keyword evidence="11 14" id="KW-0472">Membrane</keyword>
<keyword evidence="5" id="KW-0410">Iron transport</keyword>
<comment type="subcellular location">
    <subcellularLocation>
        <location evidence="1 14">Cell outer membrane</location>
        <topology evidence="1 14">Multi-pass membrane protein</topology>
    </subcellularLocation>
</comment>
<keyword evidence="13 14" id="KW-0998">Cell outer membrane</keyword>
<dbReference type="GO" id="GO:0038023">
    <property type="term" value="F:signaling receptor activity"/>
    <property type="evidence" value="ECO:0007669"/>
    <property type="project" value="InterPro"/>
</dbReference>
<dbReference type="Gene3D" id="2.170.130.10">
    <property type="entry name" value="TonB-dependent receptor, plug domain"/>
    <property type="match status" value="1"/>
</dbReference>
<dbReference type="PROSITE" id="PS52016">
    <property type="entry name" value="TONB_DEPENDENT_REC_3"/>
    <property type="match status" value="1"/>
</dbReference>
<evidence type="ECO:0000259" key="17">
    <source>
        <dbReference type="PROSITE" id="PS50206"/>
    </source>
</evidence>
<dbReference type="PROSITE" id="PS50206">
    <property type="entry name" value="RHODANESE_3"/>
    <property type="match status" value="1"/>
</dbReference>
<dbReference type="EMBL" id="PYAS01000031">
    <property type="protein sequence ID" value="PSL18392.1"/>
    <property type="molecule type" value="Genomic_DNA"/>
</dbReference>
<dbReference type="Pfam" id="PF07715">
    <property type="entry name" value="Plug"/>
    <property type="match status" value="1"/>
</dbReference>
<accession>A0A2P8F9P3</accession>
<evidence type="ECO:0000256" key="1">
    <source>
        <dbReference type="ARBA" id="ARBA00004571"/>
    </source>
</evidence>
<evidence type="ECO:0000256" key="2">
    <source>
        <dbReference type="ARBA" id="ARBA00009810"/>
    </source>
</evidence>
<proteinExistence type="inferred from homology"/>